<evidence type="ECO:0000313" key="6">
    <source>
        <dbReference type="EMBL" id="KAG7820400.1"/>
    </source>
</evidence>
<dbReference type="InterPro" id="IPR035979">
    <property type="entry name" value="RBD_domain_sf"/>
</dbReference>
<dbReference type="InterPro" id="IPR000504">
    <property type="entry name" value="RRM_dom"/>
</dbReference>
<dbReference type="GO" id="GO:0003723">
    <property type="term" value="F:RNA binding"/>
    <property type="evidence" value="ECO:0007669"/>
    <property type="project" value="UniProtKB-UniRule"/>
</dbReference>
<dbReference type="CDD" id="cd00590">
    <property type="entry name" value="RRM_SF"/>
    <property type="match status" value="2"/>
</dbReference>
<dbReference type="EMBL" id="JAHLVD010000015">
    <property type="protein sequence ID" value="KAG7846175.1"/>
    <property type="molecule type" value="Genomic_DNA"/>
</dbReference>
<evidence type="ECO:0000256" key="4">
    <source>
        <dbReference type="SAM" id="MobiDB-lite"/>
    </source>
</evidence>
<dbReference type="GeneID" id="66125888"/>
<dbReference type="PANTHER" id="PTHR24012">
    <property type="entry name" value="RNA BINDING PROTEIN"/>
    <property type="match status" value="1"/>
</dbReference>
<dbReference type="InterPro" id="IPR012677">
    <property type="entry name" value="Nucleotide-bd_a/b_plait_sf"/>
</dbReference>
<feature type="domain" description="RRM" evidence="5">
    <location>
        <begin position="95"/>
        <end position="172"/>
    </location>
</feature>
<dbReference type="SUPFAM" id="SSF54928">
    <property type="entry name" value="RNA-binding domain, RBD"/>
    <property type="match status" value="3"/>
</dbReference>
<dbReference type="Pfam" id="PF00076">
    <property type="entry name" value="RRM_1"/>
    <property type="match status" value="4"/>
</dbReference>
<accession>A0AAN6DK72</accession>
<keyword evidence="1" id="KW-0677">Repeat</keyword>
<evidence type="ECO:0000256" key="3">
    <source>
        <dbReference type="PROSITE-ProRule" id="PRU00176"/>
    </source>
</evidence>
<dbReference type="EMBL" id="JAHLUX010000003">
    <property type="protein sequence ID" value="KAG7820400.1"/>
    <property type="molecule type" value="Genomic_DNA"/>
</dbReference>
<gene>
    <name evidence="6" type="ORF">KL928_001837</name>
    <name evidence="7" type="ORF">KL940_004762</name>
</gene>
<dbReference type="Proteomes" id="UP001197328">
    <property type="component" value="Unassembled WGS sequence"/>
</dbReference>
<keyword evidence="9" id="KW-1185">Reference proteome</keyword>
<proteinExistence type="predicted"/>
<name>A0AAN6DK72_PICAN</name>
<protein>
    <recommendedName>
        <fullName evidence="5">RRM domain-containing protein</fullName>
    </recommendedName>
</protein>
<keyword evidence="2 3" id="KW-0694">RNA-binding</keyword>
<evidence type="ECO:0000313" key="9">
    <source>
        <dbReference type="Proteomes" id="UP001197328"/>
    </source>
</evidence>
<evidence type="ECO:0000256" key="1">
    <source>
        <dbReference type="ARBA" id="ARBA00022737"/>
    </source>
</evidence>
<evidence type="ECO:0000256" key="2">
    <source>
        <dbReference type="ARBA" id="ARBA00022884"/>
    </source>
</evidence>
<feature type="region of interest" description="Disordered" evidence="4">
    <location>
        <begin position="522"/>
        <end position="544"/>
    </location>
</feature>
<feature type="domain" description="RRM" evidence="5">
    <location>
        <begin position="329"/>
        <end position="426"/>
    </location>
</feature>
<dbReference type="AlphaFoldDB" id="A0AAN6DK72"/>
<reference evidence="6 9" key="1">
    <citation type="journal article" date="2021" name="G3 (Bethesda)">
        <title>Genomic diversity, chromosomal rearrangements, and interspecies hybridization in the ogataea polymorpha species complex.</title>
        <authorList>
            <person name="Hanson S.J."/>
            <person name="Cinneide E.O."/>
            <person name="Salzberg L.I."/>
            <person name="Wolfe K.H."/>
            <person name="McGowan J."/>
            <person name="Fitzpatrick D.A."/>
            <person name="Matlin K."/>
        </authorList>
    </citation>
    <scope>NUCLEOTIDE SEQUENCE</scope>
    <source>
        <strain evidence="7">51-138</strain>
        <strain evidence="6">61-244</strain>
    </source>
</reference>
<dbReference type="Gene3D" id="3.30.70.330">
    <property type="match status" value="3"/>
</dbReference>
<organism evidence="6 8">
    <name type="scientific">Pichia angusta</name>
    <name type="common">Yeast</name>
    <name type="synonym">Hansenula polymorpha</name>
    <dbReference type="NCBI Taxonomy" id="870730"/>
    <lineage>
        <taxon>Eukaryota</taxon>
        <taxon>Fungi</taxon>
        <taxon>Dikarya</taxon>
        <taxon>Ascomycota</taxon>
        <taxon>Saccharomycotina</taxon>
        <taxon>Pichiomycetes</taxon>
        <taxon>Pichiales</taxon>
        <taxon>Pichiaceae</taxon>
        <taxon>Ogataea</taxon>
    </lineage>
</organism>
<sequence>MTSPELTESVNPLYVIKLYEDSAVLENLLVVFKNNYNYPEVNCEVLKGNSESPKTVFARFEEKDHFEKFKEFLEQRDIEYEHVATEHELKKQLPGNLYVRGLLPTTTSDDLVRIFSRYGALVSCKIIYDDFGVSKGYGFINFSDRVEAQKAIDNLNGVNVDGNHLFVNHHISKRDRLKELEMKKLKYTNLYVKNVPDDLTKEKLAQVFGRYGDVESVFLPQGTGSHNRGYAFINFKSHEDAVKAQENLDGFEIAPGYKLQLGKAERRKDRMQNQMNTYKPNYLPFQPQYMPPQPENSNNLYPSFIVSPDSNLISTATGLPIAGPQYQDSNLYIIHLPLEYKDQDLYELFAPFGQIMSAKIMTYPPNDSAVMDEGDEDTESKSREGRSRGFGFVCFNKPLDASKALVSMNGYRVDDSHVLEVSFAQRKENKFEKGRLHHYNQNHLGNFYNYLNQNYTKRSFSLPASMHSGGYVPMTAPSPSQVSYPLVDSPGGPQPGSRTMSVPYISYNPYYYYPYPMPPASPFVKDGDMEEEGAEGTPDQGLEQ</sequence>
<dbReference type="Proteomes" id="UP001196530">
    <property type="component" value="Unassembled WGS sequence"/>
</dbReference>
<dbReference type="SMART" id="SM00360">
    <property type="entry name" value="RRM"/>
    <property type="match status" value="3"/>
</dbReference>
<comment type="caution">
    <text evidence="6">The sequence shown here is derived from an EMBL/GenBank/DDBJ whole genome shotgun (WGS) entry which is preliminary data.</text>
</comment>
<dbReference type="RefSeq" id="XP_043061114.1">
    <property type="nucleotide sequence ID" value="XM_043202246.1"/>
</dbReference>
<dbReference type="SMART" id="SM00361">
    <property type="entry name" value="RRM_1"/>
    <property type="match status" value="2"/>
</dbReference>
<dbReference type="PROSITE" id="PS50102">
    <property type="entry name" value="RRM"/>
    <property type="match status" value="3"/>
</dbReference>
<evidence type="ECO:0000313" key="7">
    <source>
        <dbReference type="EMBL" id="KAG7846175.1"/>
    </source>
</evidence>
<dbReference type="InterPro" id="IPR003954">
    <property type="entry name" value="RRM_euk-type"/>
</dbReference>
<feature type="domain" description="RRM" evidence="5">
    <location>
        <begin position="188"/>
        <end position="266"/>
    </location>
</feature>
<evidence type="ECO:0000259" key="5">
    <source>
        <dbReference type="PROSITE" id="PS50102"/>
    </source>
</evidence>
<evidence type="ECO:0000313" key="8">
    <source>
        <dbReference type="Proteomes" id="UP001196530"/>
    </source>
</evidence>